<feature type="non-terminal residue" evidence="2">
    <location>
        <position position="1"/>
    </location>
</feature>
<dbReference type="AlphaFoldDB" id="A0A8H3BCG6"/>
<protein>
    <submittedName>
        <fullName evidence="2">Uncharacterized protein</fullName>
    </submittedName>
</protein>
<evidence type="ECO:0000313" key="3">
    <source>
        <dbReference type="Proteomes" id="UP000663850"/>
    </source>
</evidence>
<feature type="region of interest" description="Disordered" evidence="1">
    <location>
        <begin position="403"/>
        <end position="424"/>
    </location>
</feature>
<feature type="compositionally biased region" description="Polar residues" evidence="1">
    <location>
        <begin position="405"/>
        <end position="424"/>
    </location>
</feature>
<gene>
    <name evidence="2" type="ORF">RDB_LOCUS43306</name>
</gene>
<dbReference type="Proteomes" id="UP000663850">
    <property type="component" value="Unassembled WGS sequence"/>
</dbReference>
<evidence type="ECO:0000256" key="1">
    <source>
        <dbReference type="SAM" id="MobiDB-lite"/>
    </source>
</evidence>
<reference evidence="2" key="1">
    <citation type="submission" date="2021-01" db="EMBL/GenBank/DDBJ databases">
        <authorList>
            <person name="Kaushik A."/>
        </authorList>
    </citation>
    <scope>NUCLEOTIDE SEQUENCE</scope>
    <source>
        <strain evidence="2">Type strain: AG8-Rh-89/</strain>
    </source>
</reference>
<organism evidence="2 3">
    <name type="scientific">Rhizoctonia solani</name>
    <dbReference type="NCBI Taxonomy" id="456999"/>
    <lineage>
        <taxon>Eukaryota</taxon>
        <taxon>Fungi</taxon>
        <taxon>Dikarya</taxon>
        <taxon>Basidiomycota</taxon>
        <taxon>Agaricomycotina</taxon>
        <taxon>Agaricomycetes</taxon>
        <taxon>Cantharellales</taxon>
        <taxon>Ceratobasidiaceae</taxon>
        <taxon>Rhizoctonia</taxon>
    </lineage>
</organism>
<comment type="caution">
    <text evidence="2">The sequence shown here is derived from an EMBL/GenBank/DDBJ whole genome shotgun (WGS) entry which is preliminary data.</text>
</comment>
<accession>A0A8H3BCG6</accession>
<evidence type="ECO:0000313" key="2">
    <source>
        <dbReference type="EMBL" id="CAE6453786.1"/>
    </source>
</evidence>
<name>A0A8H3BCG6_9AGAM</name>
<sequence>MARELKFFKTGNRLHGQVIDWCKRLHDAEIRSLDLYRTRRPTRLGLSVVITLLDDSKYCLKRKIKPIGELEFIPGFVDTIEQIHTPLPAELDPHALINMQFRPGHRPSLIFILIACYGIQSHHGLFRASEIIADSDFFALALVLNVARKCIYHRDIVHAPASTRSPLNLLWQEVYHSIQNEEYTFWGDAVAEQTKNITRELVYKAARKRIITLLTCEESIAASAIARVEVLAKRKDLSHPTLWDEAWDKHWKEVWSNHRFPAHPSTNSVVGSTLLSDLNTLEIEVDGRAPGGKAGRTLSKIPVEKGNKILFDALLKDLRSHPRAEYSIGENGGKATMNESAATDAFPLGKISELKIWPGYCIPVAQDQVDVIWASPREMAVEVAWEEAWNTAVIQGRRAAEGIQKNENPNSEPANTNPQSNSQNNRFVHILASGKRNLEATFQNSS</sequence>
<proteinExistence type="predicted"/>
<dbReference type="EMBL" id="CAJMWZ010002323">
    <property type="protein sequence ID" value="CAE6453786.1"/>
    <property type="molecule type" value="Genomic_DNA"/>
</dbReference>